<protein>
    <submittedName>
        <fullName evidence="1">Uncharacterized protein</fullName>
    </submittedName>
</protein>
<evidence type="ECO:0000313" key="2">
    <source>
        <dbReference type="Proteomes" id="UP000290244"/>
    </source>
</evidence>
<dbReference type="KEGG" id="lsd:EMK97_07645"/>
<keyword evidence="2" id="KW-1185">Reference proteome</keyword>
<evidence type="ECO:0000313" key="1">
    <source>
        <dbReference type="EMBL" id="QBG35594.1"/>
    </source>
</evidence>
<sequence>MSNTSNKSDTVRSSILKQDSAHALVKALSSQSFDPSFVDKWYKEQRMATIRYARELVAK</sequence>
<proteinExistence type="predicted"/>
<name>A0A4P6P313_9GAMM</name>
<dbReference type="EMBL" id="CP034759">
    <property type="protein sequence ID" value="QBG35594.1"/>
    <property type="molecule type" value="Genomic_DNA"/>
</dbReference>
<dbReference type="RefSeq" id="WP_130600922.1">
    <property type="nucleotide sequence ID" value="NZ_CP034759.1"/>
</dbReference>
<dbReference type="Proteomes" id="UP000290244">
    <property type="component" value="Chromosome"/>
</dbReference>
<accession>A0A4P6P313</accession>
<gene>
    <name evidence="1" type="ORF">EMK97_07645</name>
</gene>
<organism evidence="1 2">
    <name type="scientific">Litorilituus sediminis</name>
    <dbReference type="NCBI Taxonomy" id="718192"/>
    <lineage>
        <taxon>Bacteria</taxon>
        <taxon>Pseudomonadati</taxon>
        <taxon>Pseudomonadota</taxon>
        <taxon>Gammaproteobacteria</taxon>
        <taxon>Alteromonadales</taxon>
        <taxon>Colwelliaceae</taxon>
        <taxon>Litorilituus</taxon>
    </lineage>
</organism>
<dbReference type="AlphaFoldDB" id="A0A4P6P313"/>
<reference evidence="1 2" key="1">
    <citation type="submission" date="2018-12" db="EMBL/GenBank/DDBJ databases">
        <title>Complete genome of Litorilituus sediminis.</title>
        <authorList>
            <person name="Liu A."/>
            <person name="Rong J."/>
        </authorList>
    </citation>
    <scope>NUCLEOTIDE SEQUENCE [LARGE SCALE GENOMIC DNA]</scope>
    <source>
        <strain evidence="1 2">JCM 17549</strain>
    </source>
</reference>